<dbReference type="STRING" id="386301.SAMN05216282_104209"/>
<accession>A0A1G9AS65</accession>
<reference evidence="2 3" key="1">
    <citation type="submission" date="2016-10" db="EMBL/GenBank/DDBJ databases">
        <authorList>
            <person name="de Groot N.N."/>
        </authorList>
    </citation>
    <scope>NUCLEOTIDE SEQUENCE [LARGE SCALE GENOMIC DNA]</scope>
    <source>
        <strain evidence="2 3">CGMCC 1.5382</strain>
    </source>
</reference>
<dbReference type="AlphaFoldDB" id="A0A1G9AS65"/>
<keyword evidence="3" id="KW-1185">Reference proteome</keyword>
<evidence type="ECO:0000313" key="3">
    <source>
        <dbReference type="Proteomes" id="UP000198701"/>
    </source>
</evidence>
<evidence type="ECO:0000313" key="2">
    <source>
        <dbReference type="EMBL" id="SDK29415.1"/>
    </source>
</evidence>
<organism evidence="2 3">
    <name type="scientific">Cryobacterium psychrotolerans</name>
    <dbReference type="NCBI Taxonomy" id="386301"/>
    <lineage>
        <taxon>Bacteria</taxon>
        <taxon>Bacillati</taxon>
        <taxon>Actinomycetota</taxon>
        <taxon>Actinomycetes</taxon>
        <taxon>Micrococcales</taxon>
        <taxon>Microbacteriaceae</taxon>
        <taxon>Cryobacterium</taxon>
    </lineage>
</organism>
<protein>
    <submittedName>
        <fullName evidence="2">Uncharacterized protein</fullName>
    </submittedName>
</protein>
<dbReference type="Proteomes" id="UP000198701">
    <property type="component" value="Unassembled WGS sequence"/>
</dbReference>
<name>A0A1G9AS65_9MICO</name>
<evidence type="ECO:0000256" key="1">
    <source>
        <dbReference type="SAM" id="MobiDB-lite"/>
    </source>
</evidence>
<proteinExistence type="predicted"/>
<sequence length="212" mass="22041">MLLAVAVIAVVVLVVLALLPRGTSPTTPTGPDAPAARPVPSSPATALPITPTPTLVADDGTPRPTNCDELYSPSMVEAMGDLVLNPAWATAPGAEVLYGSDDAALRRVIDTAENLTCIWGTAAGGSDTGVVTDLVRVTPAQSGAVKARLEEAGLRCYEELEGLRCVIQTTTESGTFGESHFLRDGIWLATKYTNAGPDGYTHDIIANVWKAA</sequence>
<dbReference type="EMBL" id="FNFU01000004">
    <property type="protein sequence ID" value="SDK29415.1"/>
    <property type="molecule type" value="Genomic_DNA"/>
</dbReference>
<feature type="compositionally biased region" description="Low complexity" evidence="1">
    <location>
        <begin position="23"/>
        <end position="55"/>
    </location>
</feature>
<feature type="region of interest" description="Disordered" evidence="1">
    <location>
        <begin position="23"/>
        <end position="64"/>
    </location>
</feature>
<gene>
    <name evidence="2" type="ORF">SAMN05216282_104209</name>
</gene>